<organism evidence="1 2">
    <name type="scientific">Dermatophilus congolensis</name>
    <dbReference type="NCBI Taxonomy" id="1863"/>
    <lineage>
        <taxon>Bacteria</taxon>
        <taxon>Bacillati</taxon>
        <taxon>Actinomycetota</taxon>
        <taxon>Actinomycetes</taxon>
        <taxon>Micrococcales</taxon>
        <taxon>Dermatophilaceae</taxon>
        <taxon>Dermatophilus</taxon>
    </lineage>
</organism>
<gene>
    <name evidence="1" type="ORF">NCTC7915_00629</name>
</gene>
<dbReference type="Proteomes" id="UP000254118">
    <property type="component" value="Unassembled WGS sequence"/>
</dbReference>
<accession>A0AA46BM96</accession>
<reference evidence="1 2" key="1">
    <citation type="submission" date="2018-06" db="EMBL/GenBank/DDBJ databases">
        <authorList>
            <consortium name="Pathogen Informatics"/>
            <person name="Doyle S."/>
        </authorList>
    </citation>
    <scope>NUCLEOTIDE SEQUENCE [LARGE SCALE GENOMIC DNA]</scope>
    <source>
        <strain evidence="1 2">NCTC7915</strain>
    </source>
</reference>
<comment type="caution">
    <text evidence="1">The sequence shown here is derived from an EMBL/GenBank/DDBJ whole genome shotgun (WGS) entry which is preliminary data.</text>
</comment>
<dbReference type="AlphaFoldDB" id="A0AA46BM96"/>
<name>A0AA46BM96_9MICO</name>
<sequence>MRWWCMPLLACAGDVAGGCVGDVALVGLRNCVAAAVFFEGCCGVGVVRIAGRLPRWIFVSCAISLL</sequence>
<evidence type="ECO:0000313" key="2">
    <source>
        <dbReference type="Proteomes" id="UP000254118"/>
    </source>
</evidence>
<dbReference type="EMBL" id="UFYA01000001">
    <property type="protein sequence ID" value="STD06486.1"/>
    <property type="molecule type" value="Genomic_DNA"/>
</dbReference>
<proteinExistence type="predicted"/>
<protein>
    <submittedName>
        <fullName evidence="1">Uncharacterized protein</fullName>
    </submittedName>
</protein>
<evidence type="ECO:0000313" key="1">
    <source>
        <dbReference type="EMBL" id="STD06486.1"/>
    </source>
</evidence>